<protein>
    <submittedName>
        <fullName evidence="7">Teichoic acid biosynthesis protein F</fullName>
    </submittedName>
</protein>
<dbReference type="InterPro" id="IPR007554">
    <property type="entry name" value="Glycerophosphate_synth"/>
</dbReference>
<name>A0ABQ4PRD7_9GAMM</name>
<keyword evidence="5" id="KW-0777">Teichoic acid biosynthesis</keyword>
<evidence type="ECO:0000256" key="1">
    <source>
        <dbReference type="ARBA" id="ARBA00004202"/>
    </source>
</evidence>
<dbReference type="SUPFAM" id="SSF53756">
    <property type="entry name" value="UDP-Glycosyltransferase/glycogen phosphorylase"/>
    <property type="match status" value="1"/>
</dbReference>
<gene>
    <name evidence="7" type="ORF">TUM4438_44100</name>
</gene>
<dbReference type="Proteomes" id="UP000887104">
    <property type="component" value="Unassembled WGS sequence"/>
</dbReference>
<sequence>MTYSGFTWIKASVRKLVYLLSAIAPRSNKKAVFGSYKDQFCDNSKYLYLHWLQTEFIRCIWISGNKELVKQLQTQNREAYYRWSVKGMFHSLTSQYFFYNSYIGDINQWFANGALKVNLWHGLPMKKIEFDIEHGPMAEVFNPQGSFAHFKQKLFAHQQYIKPDLMLSPSPLIDKLFSSAFKLQSKQILRAGFPRTDFYCHQDRTQSQQHKPIIEQLAFKPTKNQTNPSVILYVPSWRDSHQTANPYTQAFDWQQLSSHLVKHNQLFLVRLHPNEAQLAKDFTALPNIINISDFEDVYELLGQVDLLITDYSSLFIDAMPLGIPVCFYRFDEAHYMQQCRDLYPYTQTLPTIAPQCIHFAELLAQLQPQAIVQQKQQYQTHYQQVEQLFWSNEAEDAFCALERHLTKEGIKEQAVGVQS</sequence>
<reference evidence="7" key="1">
    <citation type="submission" date="2021-05" db="EMBL/GenBank/DDBJ databases">
        <title>Molecular characterization for Shewanella algae harboring chromosomal blaOXA-55-like strains isolated from clinical and environment sample.</title>
        <authorList>
            <person name="Ohama Y."/>
            <person name="Aoki K."/>
            <person name="Harada S."/>
            <person name="Moriya K."/>
            <person name="Ishii Y."/>
            <person name="Tateda K."/>
        </authorList>
    </citation>
    <scope>NUCLEOTIDE SEQUENCE</scope>
    <source>
        <strain evidence="7">JCM 11563</strain>
    </source>
</reference>
<evidence type="ECO:0000256" key="5">
    <source>
        <dbReference type="ARBA" id="ARBA00022944"/>
    </source>
</evidence>
<dbReference type="InterPro" id="IPR043149">
    <property type="entry name" value="TagF_N"/>
</dbReference>
<dbReference type="PANTHER" id="PTHR37316">
    <property type="entry name" value="TEICHOIC ACID GLYCEROL-PHOSPHATE PRIMASE"/>
    <property type="match status" value="1"/>
</dbReference>
<proteinExistence type="inferred from homology"/>
<keyword evidence="8" id="KW-1185">Reference proteome</keyword>
<comment type="similarity">
    <text evidence="2">Belongs to the CDP-glycerol glycerophosphotransferase family.</text>
</comment>
<evidence type="ECO:0000256" key="6">
    <source>
        <dbReference type="ARBA" id="ARBA00023136"/>
    </source>
</evidence>
<dbReference type="Gene3D" id="3.40.50.12580">
    <property type="match status" value="1"/>
</dbReference>
<evidence type="ECO:0000313" key="8">
    <source>
        <dbReference type="Proteomes" id="UP000887104"/>
    </source>
</evidence>
<dbReference type="InterPro" id="IPR043148">
    <property type="entry name" value="TagF_C"/>
</dbReference>
<keyword evidence="4" id="KW-0808">Transferase</keyword>
<dbReference type="PANTHER" id="PTHR37316:SF3">
    <property type="entry name" value="TEICHOIC ACID GLYCEROL-PHOSPHATE TRANSFERASE"/>
    <property type="match status" value="1"/>
</dbReference>
<evidence type="ECO:0000313" key="7">
    <source>
        <dbReference type="EMBL" id="GIU52151.1"/>
    </source>
</evidence>
<accession>A0ABQ4PRD7</accession>
<dbReference type="InterPro" id="IPR051612">
    <property type="entry name" value="Teichoic_Acid_Biosynth"/>
</dbReference>
<organism evidence="7 8">
    <name type="scientific">Shewanella sairae</name>
    <dbReference type="NCBI Taxonomy" id="190310"/>
    <lineage>
        <taxon>Bacteria</taxon>
        <taxon>Pseudomonadati</taxon>
        <taxon>Pseudomonadota</taxon>
        <taxon>Gammaproteobacteria</taxon>
        <taxon>Alteromonadales</taxon>
        <taxon>Shewanellaceae</taxon>
        <taxon>Shewanella</taxon>
    </lineage>
</organism>
<dbReference type="Pfam" id="PF04464">
    <property type="entry name" value="Glyphos_transf"/>
    <property type="match status" value="1"/>
</dbReference>
<evidence type="ECO:0000256" key="4">
    <source>
        <dbReference type="ARBA" id="ARBA00022679"/>
    </source>
</evidence>
<evidence type="ECO:0000256" key="2">
    <source>
        <dbReference type="ARBA" id="ARBA00010488"/>
    </source>
</evidence>
<evidence type="ECO:0000256" key="3">
    <source>
        <dbReference type="ARBA" id="ARBA00022475"/>
    </source>
</evidence>
<dbReference type="RefSeq" id="WP_220783371.1">
    <property type="nucleotide sequence ID" value="NZ_BPEY01000157.1"/>
</dbReference>
<keyword evidence="6" id="KW-0472">Membrane</keyword>
<keyword evidence="3" id="KW-1003">Cell membrane</keyword>
<comment type="subcellular location">
    <subcellularLocation>
        <location evidence="1">Cell membrane</location>
        <topology evidence="1">Peripheral membrane protein</topology>
    </subcellularLocation>
</comment>
<dbReference type="Gene3D" id="3.40.50.11820">
    <property type="match status" value="1"/>
</dbReference>
<comment type="caution">
    <text evidence="7">The sequence shown here is derived from an EMBL/GenBank/DDBJ whole genome shotgun (WGS) entry which is preliminary data.</text>
</comment>
<dbReference type="EMBL" id="BPEY01000157">
    <property type="protein sequence ID" value="GIU52151.1"/>
    <property type="molecule type" value="Genomic_DNA"/>
</dbReference>